<accession>A0A1G7X9H5</accession>
<sequence>MSTVTFVVDCLHCKAKVAAIEEGKGERFYSDEDSNQPYGERIHVGHCPRCRTLLVGESQQVDFEGYDAYEDRWSDVVRVYPKPPKAFLSGRVPRVVSESLAEADRALQANASIAACVMLGRALEALCRDILHEPEGHKKKLTLANGIKRLRELNHIDDRLLDWSQQLHAFRNLAAHPDEISISRQDADDLQIFAYAIVEYIYDLSDRYEDFKQRLAKLKDRKPPES</sequence>
<protein>
    <recommendedName>
        <fullName evidence="1">DUF4145 domain-containing protein</fullName>
    </recommendedName>
</protein>
<name>A0A1G7X9H5_9BURK</name>
<organism evidence="2 3">
    <name type="scientific">Paraburkholderia phenazinium</name>
    <dbReference type="NCBI Taxonomy" id="60549"/>
    <lineage>
        <taxon>Bacteria</taxon>
        <taxon>Pseudomonadati</taxon>
        <taxon>Pseudomonadota</taxon>
        <taxon>Betaproteobacteria</taxon>
        <taxon>Burkholderiales</taxon>
        <taxon>Burkholderiaceae</taxon>
        <taxon>Paraburkholderia</taxon>
    </lineage>
</organism>
<evidence type="ECO:0000259" key="1">
    <source>
        <dbReference type="Pfam" id="PF13643"/>
    </source>
</evidence>
<feature type="domain" description="DUF4145" evidence="1">
    <location>
        <begin position="102"/>
        <end position="189"/>
    </location>
</feature>
<dbReference type="AlphaFoldDB" id="A0A1G7X9H5"/>
<evidence type="ECO:0000313" key="3">
    <source>
        <dbReference type="Proteomes" id="UP000199706"/>
    </source>
</evidence>
<dbReference type="EMBL" id="FNCJ01000005">
    <property type="protein sequence ID" value="SDG80777.1"/>
    <property type="molecule type" value="Genomic_DNA"/>
</dbReference>
<gene>
    <name evidence="2" type="ORF">SAMN05216466_105252</name>
</gene>
<dbReference type="Proteomes" id="UP000199706">
    <property type="component" value="Unassembled WGS sequence"/>
</dbReference>
<reference evidence="2 3" key="1">
    <citation type="submission" date="2016-10" db="EMBL/GenBank/DDBJ databases">
        <authorList>
            <person name="de Groot N.N."/>
        </authorList>
    </citation>
    <scope>NUCLEOTIDE SEQUENCE [LARGE SCALE GENOMIC DNA]</scope>
    <source>
        <strain evidence="2 3">LMG 2247</strain>
    </source>
</reference>
<dbReference type="Pfam" id="PF13643">
    <property type="entry name" value="DUF4145"/>
    <property type="match status" value="1"/>
</dbReference>
<evidence type="ECO:0000313" key="2">
    <source>
        <dbReference type="EMBL" id="SDG80777.1"/>
    </source>
</evidence>
<dbReference type="InterPro" id="IPR025285">
    <property type="entry name" value="DUF4145"/>
</dbReference>
<proteinExistence type="predicted"/>
<dbReference type="OrthoDB" id="1417974at2"/>
<dbReference type="RefSeq" id="WP_090685092.1">
    <property type="nucleotide sequence ID" value="NZ_FNCJ01000005.1"/>
</dbReference>